<dbReference type="InterPro" id="IPR033308">
    <property type="entry name" value="PGAP5/Cdc1/Ted1"/>
</dbReference>
<dbReference type="GO" id="GO:0016787">
    <property type="term" value="F:hydrolase activity"/>
    <property type="evidence" value="ECO:0007669"/>
    <property type="project" value="InterPro"/>
</dbReference>
<evidence type="ECO:0000313" key="7">
    <source>
        <dbReference type="Proteomes" id="UP000002009"/>
    </source>
</evidence>
<dbReference type="PANTHER" id="PTHR13315:SF4">
    <property type="entry name" value="METALLOPHOSPHOESTERASE, ISOFORM E"/>
    <property type="match status" value="1"/>
</dbReference>
<dbReference type="AlphaFoldDB" id="C1E1U1"/>
<protein>
    <recommendedName>
        <fullName evidence="5">Calcineurin-like phosphoesterase domain-containing protein</fullName>
    </recommendedName>
</protein>
<dbReference type="GO" id="GO:0005783">
    <property type="term" value="C:endoplasmic reticulum"/>
    <property type="evidence" value="ECO:0007669"/>
    <property type="project" value="TreeGrafter"/>
</dbReference>
<dbReference type="Gene3D" id="3.60.21.10">
    <property type="match status" value="1"/>
</dbReference>
<evidence type="ECO:0000256" key="4">
    <source>
        <dbReference type="ARBA" id="ARBA00023136"/>
    </source>
</evidence>
<dbReference type="Proteomes" id="UP000002009">
    <property type="component" value="Chromosome 3"/>
</dbReference>
<dbReference type="GO" id="GO:0016020">
    <property type="term" value="C:membrane"/>
    <property type="evidence" value="ECO:0007669"/>
    <property type="project" value="UniProtKB-SubCell"/>
</dbReference>
<dbReference type="PANTHER" id="PTHR13315">
    <property type="entry name" value="METALLO PHOSPHOESTERASE RELATED"/>
    <property type="match status" value="1"/>
</dbReference>
<dbReference type="InParanoid" id="C1E1U1"/>
<accession>C1E1U1</accession>
<feature type="non-terminal residue" evidence="6">
    <location>
        <position position="423"/>
    </location>
</feature>
<dbReference type="FunCoup" id="C1E1U1">
    <property type="interactions" value="1359"/>
</dbReference>
<dbReference type="EMBL" id="CP001324">
    <property type="protein sequence ID" value="ACO61799.1"/>
    <property type="molecule type" value="Genomic_DNA"/>
</dbReference>
<organism evidence="6 7">
    <name type="scientific">Micromonas commoda (strain RCC299 / NOUM17 / CCMP2709)</name>
    <name type="common">Picoplanktonic green alga</name>
    <dbReference type="NCBI Taxonomy" id="296587"/>
    <lineage>
        <taxon>Eukaryota</taxon>
        <taxon>Viridiplantae</taxon>
        <taxon>Chlorophyta</taxon>
        <taxon>Mamiellophyceae</taxon>
        <taxon>Mamiellales</taxon>
        <taxon>Mamiellaceae</taxon>
        <taxon>Micromonas</taxon>
    </lineage>
</organism>
<sequence length="423" mass="46392">ILLIWAPAIFYRERVAFNLAGASCQWPAVDEGNGARSSDPSVHVAVVADPQLTTYLSYRELGRGNPGLIAVEGISDAYMSRAFRRAVLSNDPEHVLFLGDLIDQGEWIVNPEEWDQARGRFDRIFRWPRRAWSGDVHATGPLDDGDDGVPRDRERPVSYRTVHGNHDVGYSRHAVRLRHLHARHEEYFGSTNFVRRLGGVDLVGVGAMALDGADDPGARSAQTNETWAFARRCVGEPARPRVLVTHVPLSKRSYEPGTCGDQRTSEVIRDKTHMSSTAGGRRIEIPRHDGLGCYYQDYLRPATSRRLLDKVRPTLVLSGHDHDQCVGTHEVFASDATGRACATSGRSATEHTVGSFSFLMGNPRPSFAMMTVRGACGMDDGACPAELGTGGARDAVNVSLCFLPSQWSTFKVYGALGVITVFA</sequence>
<keyword evidence="4" id="KW-0472">Membrane</keyword>
<dbReference type="Pfam" id="PF00149">
    <property type="entry name" value="Metallophos"/>
    <property type="match status" value="1"/>
</dbReference>
<evidence type="ECO:0000313" key="6">
    <source>
        <dbReference type="EMBL" id="ACO61799.1"/>
    </source>
</evidence>
<feature type="non-terminal residue" evidence="6">
    <location>
        <position position="1"/>
    </location>
</feature>
<dbReference type="OMA" id="LHCMKYP"/>
<evidence type="ECO:0000259" key="5">
    <source>
        <dbReference type="Pfam" id="PF00149"/>
    </source>
</evidence>
<dbReference type="InterPro" id="IPR029052">
    <property type="entry name" value="Metallo-depent_PP-like"/>
</dbReference>
<name>C1E1U1_MICCC</name>
<keyword evidence="7" id="KW-1185">Reference proteome</keyword>
<evidence type="ECO:0000256" key="2">
    <source>
        <dbReference type="ARBA" id="ARBA00022692"/>
    </source>
</evidence>
<evidence type="ECO:0000256" key="1">
    <source>
        <dbReference type="ARBA" id="ARBA00004141"/>
    </source>
</evidence>
<gene>
    <name evidence="6" type="ORF">MICPUN_67496</name>
</gene>
<dbReference type="GO" id="GO:0006506">
    <property type="term" value="P:GPI anchor biosynthetic process"/>
    <property type="evidence" value="ECO:0007669"/>
    <property type="project" value="InterPro"/>
</dbReference>
<keyword evidence="3" id="KW-1133">Transmembrane helix</keyword>
<dbReference type="STRING" id="296587.C1E1U1"/>
<dbReference type="GeneID" id="8241732"/>
<dbReference type="KEGG" id="mis:MICPUN_67496"/>
<proteinExistence type="predicted"/>
<reference evidence="6 7" key="1">
    <citation type="journal article" date="2009" name="Science">
        <title>Green evolution and dynamic adaptations revealed by genomes of the marine picoeukaryotes Micromonas.</title>
        <authorList>
            <person name="Worden A.Z."/>
            <person name="Lee J.H."/>
            <person name="Mock T."/>
            <person name="Rouze P."/>
            <person name="Simmons M.P."/>
            <person name="Aerts A.L."/>
            <person name="Allen A.E."/>
            <person name="Cuvelier M.L."/>
            <person name="Derelle E."/>
            <person name="Everett M.V."/>
            <person name="Foulon E."/>
            <person name="Grimwood J."/>
            <person name="Gundlach H."/>
            <person name="Henrissat B."/>
            <person name="Napoli C."/>
            <person name="McDonald S.M."/>
            <person name="Parker M.S."/>
            <person name="Rombauts S."/>
            <person name="Salamov A."/>
            <person name="Von Dassow P."/>
            <person name="Badger J.H."/>
            <person name="Coutinho P.M."/>
            <person name="Demir E."/>
            <person name="Dubchak I."/>
            <person name="Gentemann C."/>
            <person name="Eikrem W."/>
            <person name="Gready J.E."/>
            <person name="John U."/>
            <person name="Lanier W."/>
            <person name="Lindquist E.A."/>
            <person name="Lucas S."/>
            <person name="Mayer K.F."/>
            <person name="Moreau H."/>
            <person name="Not F."/>
            <person name="Otillar R."/>
            <person name="Panaud O."/>
            <person name="Pangilinan J."/>
            <person name="Paulsen I."/>
            <person name="Piegu B."/>
            <person name="Poliakov A."/>
            <person name="Robbens S."/>
            <person name="Schmutz J."/>
            <person name="Toulza E."/>
            <person name="Wyss T."/>
            <person name="Zelensky A."/>
            <person name="Zhou K."/>
            <person name="Armbrust E.V."/>
            <person name="Bhattacharya D."/>
            <person name="Goodenough U.W."/>
            <person name="Van de Peer Y."/>
            <person name="Grigoriev I.V."/>
        </authorList>
    </citation>
    <scope>NUCLEOTIDE SEQUENCE [LARGE SCALE GENOMIC DNA]</scope>
    <source>
        <strain evidence="7">RCC299 / NOUM17</strain>
    </source>
</reference>
<dbReference type="eggNOG" id="KOG3662">
    <property type="taxonomic scope" value="Eukaryota"/>
</dbReference>
<dbReference type="RefSeq" id="XP_002500541.1">
    <property type="nucleotide sequence ID" value="XM_002500495.1"/>
</dbReference>
<feature type="domain" description="Calcineurin-like phosphoesterase" evidence="5">
    <location>
        <begin position="44"/>
        <end position="323"/>
    </location>
</feature>
<dbReference type="OrthoDB" id="5977743at2759"/>
<keyword evidence="2" id="KW-0812">Transmembrane</keyword>
<comment type="subcellular location">
    <subcellularLocation>
        <location evidence="1">Membrane</location>
        <topology evidence="1">Multi-pass membrane protein</topology>
    </subcellularLocation>
</comment>
<dbReference type="InterPro" id="IPR004843">
    <property type="entry name" value="Calcineurin-like_PHP"/>
</dbReference>
<dbReference type="SUPFAM" id="SSF56300">
    <property type="entry name" value="Metallo-dependent phosphatases"/>
    <property type="match status" value="1"/>
</dbReference>
<evidence type="ECO:0000256" key="3">
    <source>
        <dbReference type="ARBA" id="ARBA00022989"/>
    </source>
</evidence>